<gene>
    <name evidence="10" type="ORF">QWI16_01345</name>
</gene>
<feature type="region of interest" description="Disordered" evidence="7">
    <location>
        <begin position="1341"/>
        <end position="1360"/>
    </location>
</feature>
<comment type="subcellular location">
    <subcellularLocation>
        <location evidence="1">Fimbrium</location>
    </subcellularLocation>
</comment>
<keyword evidence="5" id="KW-0106">Calcium</keyword>
<dbReference type="RefSeq" id="WP_302710918.1">
    <property type="nucleotide sequence ID" value="NZ_JAULRT010000031.1"/>
</dbReference>
<evidence type="ECO:0000256" key="2">
    <source>
        <dbReference type="ARBA" id="ARBA00008387"/>
    </source>
</evidence>
<dbReference type="InterPro" id="IPR008707">
    <property type="entry name" value="B-propeller_PilY1"/>
</dbReference>
<evidence type="ECO:0000256" key="7">
    <source>
        <dbReference type="SAM" id="MobiDB-lite"/>
    </source>
</evidence>
<sequence length="1410" mass="151000">MNKTSLIRALTTAKRSAVAVVASIVALGSAHSVHAINLAQSPLFLARPVTPIVMLNMSNDHQLFFKAYDDYSDLDGDGFPDTTYKNSYDYYGYFDSNKCYTHDGEVFRPSGNASGHYCSGKWSGNFLNWATMTRVDAVRKILYGGKRSESGDTATSTILERAMLPQDAHAFAKYYNGSDLNRLTPYSVTSGLSATADTGITICNSTNPTGTARDQESQNVTSPPMMHVARGNYSLWASNEGWQCRWGTGTNDNDSAISGIYAYSSSPVASTRRLNDLEVQVEVCNSSYMDLDNNENCKGYSEGLKPIGLLQRYGEDDTIHFGLMTGSYSLNKSGGVLRRNVGSIADEVNADGTFKTPPDGSLGVIGTLDALRISRYSFSSGQYNATDKCPWELAYFSDGACSNWGNPQSEIYLESLRYLAGKGPNFATDDSTRISGLGEVNWVDPINNDNYCAPLAVLQFNASTSSYDSDQLTGFGDIANGKSLSALTDFVGQSEGIHGNTYFVGETGANKDQLCTAKTVSKLSEVKGTCPDAPRLGGSYQIAGLAYHARVNGIGADRETVQTFGVALAPAVPRVDVRVPGSTNRTISIQPACRNSTPNPDANCAIVDFKIIEQDNTGSIYRGKLYVNWEDSEQGGDFDQDMWGIIEYRLDSEELEVTTRVIAQSTPNSMGFGYVVSGTNKDGFHVHSGINHFAYTHPDPTALSCSSTGANQCDCRDGFGRCNSSYSAATTQVFGVESSAASALQQPLYYAAKWGGFDTLDEEGNEVSVPPAGDPETYFFATDPRELEASLYKAVEAFAEGAGSATAVATNSTRLGTDSIAYQATFNTTSWTGDLIAAALGEGGLSAPLWSAASQLPTPSSRNIWTHNGSAPVEFQWGNLSPIQRNLLGGSVASSDPALEQDGFGESRVQWTRGTDVPGFAEREADKKLGDIVNSNPKFSGAQNYGFGMSQANGASSYESFVASKTEKTVFVGANDGMLHAFNAVTGRERFAYIPSNVYEQLRRRTAANYGSSVNPHKYSVDGQIFVGDAYYGGRWRTILVGTMGAGAKGIFALDVTNPGSFNAGDVLFEYTEGNAPEIGNITGTPIIAPMPDGSWAVVTGNGYNSQSGRAQLVIIPLDGTYTPRYIDTGLAGDNGLSEPSISVGGGFLSRYAYAGDLKGKLYKFDLQNMSVSYTLFETESGQPITSAPILGINPYRKFSDGRPGTMVYFGTGSYLTLGDLSNVDLQSFYGIADTGGAVAHSALFTKDIVSEGASGREVYQGDGPYGDEIDWQTYAGWYLDFDTEEGERVIDKPILSYDRVIFPTVIPTDSPCDFGGRSWIMALIGVGGLYSAYSPFDSSVPDGGNGGGESPPDGIENDTIVKLTPPSENGAPCGGGGFIIQQNSDGTVEYICTGEPDVVEGRQSWRQIQ</sequence>
<name>A0ABT8T9H8_9GAMM</name>
<proteinExistence type="inferred from homology"/>
<keyword evidence="4" id="KW-0479">Metal-binding</keyword>
<evidence type="ECO:0000313" key="10">
    <source>
        <dbReference type="EMBL" id="MDO3380797.1"/>
    </source>
</evidence>
<keyword evidence="6" id="KW-0281">Fimbrium</keyword>
<evidence type="ECO:0000256" key="1">
    <source>
        <dbReference type="ARBA" id="ARBA00004561"/>
    </source>
</evidence>
<dbReference type="SUPFAM" id="SSF50998">
    <property type="entry name" value="Quinoprotein alcohol dehydrogenase-like"/>
    <property type="match status" value="1"/>
</dbReference>
<keyword evidence="11" id="KW-1185">Reference proteome</keyword>
<feature type="signal peptide" evidence="8">
    <location>
        <begin position="1"/>
        <end position="35"/>
    </location>
</feature>
<dbReference type="Proteomes" id="UP001168380">
    <property type="component" value="Unassembled WGS sequence"/>
</dbReference>
<evidence type="ECO:0000256" key="4">
    <source>
        <dbReference type="ARBA" id="ARBA00022723"/>
    </source>
</evidence>
<keyword evidence="3" id="KW-1029">Fimbrium biogenesis</keyword>
<dbReference type="Pfam" id="PF05567">
    <property type="entry name" value="T4P_PilY1"/>
    <property type="match status" value="1"/>
</dbReference>
<feature type="chain" id="PRO_5045251594" evidence="8">
    <location>
        <begin position="36"/>
        <end position="1410"/>
    </location>
</feature>
<dbReference type="EMBL" id="JAULRT010000031">
    <property type="protein sequence ID" value="MDO3380797.1"/>
    <property type="molecule type" value="Genomic_DNA"/>
</dbReference>
<accession>A0ABT8T9H8</accession>
<evidence type="ECO:0000256" key="5">
    <source>
        <dbReference type="ARBA" id="ARBA00022837"/>
    </source>
</evidence>
<dbReference type="InterPro" id="IPR011047">
    <property type="entry name" value="Quinoprotein_ADH-like_sf"/>
</dbReference>
<comment type="caution">
    <text evidence="10">The sequence shown here is derived from an EMBL/GenBank/DDBJ whole genome shotgun (WGS) entry which is preliminary data.</text>
</comment>
<evidence type="ECO:0000256" key="8">
    <source>
        <dbReference type="SAM" id="SignalP"/>
    </source>
</evidence>
<evidence type="ECO:0000313" key="11">
    <source>
        <dbReference type="Proteomes" id="UP001168380"/>
    </source>
</evidence>
<keyword evidence="8" id="KW-0732">Signal</keyword>
<organism evidence="10 11">
    <name type="scientific">Gilvimarinus algae</name>
    <dbReference type="NCBI Taxonomy" id="3058037"/>
    <lineage>
        <taxon>Bacteria</taxon>
        <taxon>Pseudomonadati</taxon>
        <taxon>Pseudomonadota</taxon>
        <taxon>Gammaproteobacteria</taxon>
        <taxon>Cellvibrionales</taxon>
        <taxon>Cellvibrionaceae</taxon>
        <taxon>Gilvimarinus</taxon>
    </lineage>
</organism>
<evidence type="ECO:0000256" key="3">
    <source>
        <dbReference type="ARBA" id="ARBA00022558"/>
    </source>
</evidence>
<evidence type="ECO:0000256" key="6">
    <source>
        <dbReference type="ARBA" id="ARBA00023263"/>
    </source>
</evidence>
<protein>
    <submittedName>
        <fullName evidence="10">PilC/PilY family type IV pilus protein</fullName>
    </submittedName>
</protein>
<evidence type="ECO:0000259" key="9">
    <source>
        <dbReference type="Pfam" id="PF05567"/>
    </source>
</evidence>
<comment type="similarity">
    <text evidence="2">Belongs to the PilY1 family.</text>
</comment>
<reference evidence="10" key="1">
    <citation type="submission" date="2023-07" db="EMBL/GenBank/DDBJ databases">
        <title>Gilvimarinus algae sp. nov., isolated from the surface of Kelp.</title>
        <authorList>
            <person name="Sun Y.Y."/>
            <person name="Gong Y."/>
            <person name="Du Z.J."/>
        </authorList>
    </citation>
    <scope>NUCLEOTIDE SEQUENCE</scope>
    <source>
        <strain evidence="10">SDUM040014</strain>
    </source>
</reference>
<feature type="domain" description="PilY1 beta-propeller" evidence="9">
    <location>
        <begin position="929"/>
        <end position="1235"/>
    </location>
</feature>